<dbReference type="AlphaFoldDB" id="A0A9P1JZY1"/>
<evidence type="ECO:0008006" key="3">
    <source>
        <dbReference type="Google" id="ProtNLM"/>
    </source>
</evidence>
<dbReference type="EMBL" id="HE577330">
    <property type="protein sequence ID" value="CCD02922.1"/>
    <property type="molecule type" value="Genomic_DNA"/>
</dbReference>
<gene>
    <name evidence="1" type="ORF">AZOBR_p340160</name>
</gene>
<evidence type="ECO:0000313" key="2">
    <source>
        <dbReference type="Proteomes" id="UP000007319"/>
    </source>
</evidence>
<accession>A0A9P1JZY1</accession>
<reference evidence="1 2" key="1">
    <citation type="journal article" date="2011" name="PLoS Genet.">
        <title>Azospirillum genomes reveal transition of bacteria from aquatic to terrestrial environments.</title>
        <authorList>
            <person name="Wisniewski-Dye F."/>
            <person name="Borziak K."/>
            <person name="Khalsa-Moyers G."/>
            <person name="Alexandre G."/>
            <person name="Sukharnikov L.O."/>
            <person name="Wuichet K."/>
            <person name="Hurst G.B."/>
            <person name="McDonald W.H."/>
            <person name="Robertson J.S."/>
            <person name="Barbe V."/>
            <person name="Calteau A."/>
            <person name="Rouy Z."/>
            <person name="Mangenot S."/>
            <person name="Prigent-Combaret C."/>
            <person name="Normand P."/>
            <person name="Boyer M."/>
            <person name="Siguier P."/>
            <person name="Dessaux Y."/>
            <person name="Elmerich C."/>
            <person name="Condemine G."/>
            <person name="Krishnen G."/>
            <person name="Kennedy I."/>
            <person name="Paterson A.H."/>
            <person name="Gonzalez V."/>
            <person name="Mavingui P."/>
            <person name="Zhulin I.B."/>
        </authorList>
    </citation>
    <scope>NUCLEOTIDE SEQUENCE [LARGE SCALE GENOMIC DNA]</scope>
    <source>
        <strain evidence="1 2">Sp245</strain>
    </source>
</reference>
<organism evidence="1 2">
    <name type="scientific">Azospirillum baldaniorum</name>
    <dbReference type="NCBI Taxonomy" id="1064539"/>
    <lineage>
        <taxon>Bacteria</taxon>
        <taxon>Pseudomonadati</taxon>
        <taxon>Pseudomonadota</taxon>
        <taxon>Alphaproteobacteria</taxon>
        <taxon>Rhodospirillales</taxon>
        <taxon>Azospirillaceae</taxon>
        <taxon>Azospirillum</taxon>
    </lineage>
</organism>
<keyword evidence="1" id="KW-0614">Plasmid</keyword>
<protein>
    <recommendedName>
        <fullName evidence="3">Transposase</fullName>
    </recommendedName>
</protein>
<name>A0A9P1JZY1_9PROT</name>
<dbReference type="Proteomes" id="UP000007319">
    <property type="component" value="Plasmid AZOBR_p3"/>
</dbReference>
<geneLocation type="plasmid" evidence="1 2">
    <name>AZOBR_p3</name>
</geneLocation>
<sequence>MSEEQDEAARKMSSDLKRYFVTKHGGACVAAKVGADYGVSTRTAERWISDLPPARTLAVMREREGERFRRVLAGADVGVLRFRRPRGSDVQGVA</sequence>
<keyword evidence="2" id="KW-1185">Reference proteome</keyword>
<evidence type="ECO:0000313" key="1">
    <source>
        <dbReference type="EMBL" id="CCD02922.1"/>
    </source>
</evidence>
<proteinExistence type="predicted"/>
<dbReference type="KEGG" id="abs:AZOBR_p340160"/>